<evidence type="ECO:0000313" key="5">
    <source>
        <dbReference type="Proteomes" id="UP000318416"/>
    </source>
</evidence>
<dbReference type="PANTHER" id="PTHR30469">
    <property type="entry name" value="MULTIDRUG RESISTANCE PROTEIN MDTA"/>
    <property type="match status" value="1"/>
</dbReference>
<protein>
    <submittedName>
        <fullName evidence="4">Putative peptidoglycan binding protein</fullName>
    </submittedName>
</protein>
<dbReference type="InterPro" id="IPR036365">
    <property type="entry name" value="PGBD-like_sf"/>
</dbReference>
<keyword evidence="2" id="KW-0812">Transmembrane</keyword>
<dbReference type="Proteomes" id="UP000318416">
    <property type="component" value="Unassembled WGS sequence"/>
</dbReference>
<dbReference type="InterPro" id="IPR036366">
    <property type="entry name" value="PGBDSf"/>
</dbReference>
<keyword evidence="2" id="KW-0472">Membrane</keyword>
<keyword evidence="2" id="KW-1133">Transmembrane helix</keyword>
<dbReference type="AlphaFoldDB" id="A0A561ESF0"/>
<gene>
    <name evidence="4" type="ORF">FB465_3617</name>
</gene>
<dbReference type="GO" id="GO:0015562">
    <property type="term" value="F:efflux transmembrane transporter activity"/>
    <property type="evidence" value="ECO:0007669"/>
    <property type="project" value="TreeGrafter"/>
</dbReference>
<reference evidence="4 5" key="1">
    <citation type="submission" date="2019-06" db="EMBL/GenBank/DDBJ databases">
        <title>Sequencing the genomes of 1000 actinobacteria strains.</title>
        <authorList>
            <person name="Klenk H.-P."/>
        </authorList>
    </citation>
    <scope>NUCLEOTIDE SEQUENCE [LARGE SCALE GENOMIC DNA]</scope>
    <source>
        <strain evidence="4 5">DSM 41649</strain>
    </source>
</reference>
<dbReference type="Gene3D" id="1.10.101.10">
    <property type="entry name" value="PGBD-like superfamily/PGBD"/>
    <property type="match status" value="1"/>
</dbReference>
<feature type="domain" description="Peptidoglycan binding-like" evidence="3">
    <location>
        <begin position="170"/>
        <end position="214"/>
    </location>
</feature>
<accession>A0A561ESF0</accession>
<dbReference type="SUPFAM" id="SSF47090">
    <property type="entry name" value="PGBD-like"/>
    <property type="match status" value="1"/>
</dbReference>
<keyword evidence="5" id="KW-1185">Reference proteome</keyword>
<comment type="caution">
    <text evidence="4">The sequence shown here is derived from an EMBL/GenBank/DDBJ whole genome shotgun (WGS) entry which is preliminary data.</text>
</comment>
<dbReference type="Pfam" id="PF01471">
    <property type="entry name" value="PG_binding_1"/>
    <property type="match status" value="1"/>
</dbReference>
<evidence type="ECO:0000313" key="4">
    <source>
        <dbReference type="EMBL" id="TWE18537.1"/>
    </source>
</evidence>
<evidence type="ECO:0000256" key="2">
    <source>
        <dbReference type="SAM" id="Phobius"/>
    </source>
</evidence>
<dbReference type="Gene3D" id="2.40.420.20">
    <property type="match status" value="1"/>
</dbReference>
<organism evidence="4 5">
    <name type="scientific">Kitasatospora atroaurantiaca</name>
    <dbReference type="NCBI Taxonomy" id="285545"/>
    <lineage>
        <taxon>Bacteria</taxon>
        <taxon>Bacillati</taxon>
        <taxon>Actinomycetota</taxon>
        <taxon>Actinomycetes</taxon>
        <taxon>Kitasatosporales</taxon>
        <taxon>Streptomycetaceae</taxon>
        <taxon>Kitasatospora</taxon>
    </lineage>
</organism>
<dbReference type="PANTHER" id="PTHR30469:SF15">
    <property type="entry name" value="HLYD FAMILY OF SECRETION PROTEINS"/>
    <property type="match status" value="1"/>
</dbReference>
<name>A0A561ESF0_9ACTN</name>
<feature type="coiled-coil region" evidence="1">
    <location>
        <begin position="226"/>
        <end position="281"/>
    </location>
</feature>
<keyword evidence="1" id="KW-0175">Coiled coil</keyword>
<evidence type="ECO:0000259" key="3">
    <source>
        <dbReference type="Pfam" id="PF01471"/>
    </source>
</evidence>
<feature type="transmembrane region" description="Helical" evidence="2">
    <location>
        <begin position="46"/>
        <end position="64"/>
    </location>
</feature>
<dbReference type="GO" id="GO:1990281">
    <property type="term" value="C:efflux pump complex"/>
    <property type="evidence" value="ECO:0007669"/>
    <property type="project" value="TreeGrafter"/>
</dbReference>
<proteinExistence type="predicted"/>
<dbReference type="EMBL" id="VIVR01000001">
    <property type="protein sequence ID" value="TWE18537.1"/>
    <property type="molecule type" value="Genomic_DNA"/>
</dbReference>
<sequence>MAYFVWSVERLWGWGVTEGVLVPERAVADSAPAPAGRSRMARRQRAFLAVAVVAALVSSGGWAASSLIKSPAERAADAAPPPRTVVTVPVGMRVLTQSVVTRGQVYPPTQFNITPTAASTDVTQLYVSKPPAKSGDSAANGQLLAEVSGQPLFVLQGPVPAYRDLRPGSSGPDVAELQAALELLGYPSGSDEEGTYGRGTAKAVADFYRHLGYTAPTTGPATQQAVDAAKKTVEADQQQLDTLKAQSTAPTPGGPSIAQQLATAKKKVADDKEALARAEAVNGPMVPAGEVVFLPALPAAVTAVNSAVGSPVSGALLSLTSGGLAVTGQLTPGQAAGVKAGMAVEVFSEATGTRIKGTVSGLGAQSTTPLAGKVIAIGGPAAPAAAAGAGNGSAPGAGGQAVAAYVPLHITTAEPLPAGLNGQNVRITVLSGPAAEAVPSVPVAAVFTDASGQTAVTRVTADGQRVTVPVTVGVTAGGYVGVTATAGGRLDQGDQVAVGR</sequence>
<dbReference type="InterPro" id="IPR002477">
    <property type="entry name" value="Peptidoglycan-bd-like"/>
</dbReference>
<evidence type="ECO:0000256" key="1">
    <source>
        <dbReference type="SAM" id="Coils"/>
    </source>
</evidence>